<keyword evidence="3" id="KW-0067">ATP-binding</keyword>
<evidence type="ECO:0000313" key="6">
    <source>
        <dbReference type="Proteomes" id="UP000030643"/>
    </source>
</evidence>
<dbReference type="SUPFAM" id="SSF52540">
    <property type="entry name" value="P-loop containing nucleoside triphosphate hydrolases"/>
    <property type="match status" value="1"/>
</dbReference>
<dbReference type="EMBL" id="DF820485">
    <property type="protein sequence ID" value="GAK30288.1"/>
    <property type="molecule type" value="Genomic_DNA"/>
</dbReference>
<dbReference type="AlphaFoldDB" id="A0A069CSV1"/>
<dbReference type="InterPro" id="IPR003439">
    <property type="entry name" value="ABC_transporter-like_ATP-bd"/>
</dbReference>
<name>A0A069CSV1_WEIOS</name>
<protein>
    <submittedName>
        <fullName evidence="5">ABC superfamily ATP binding cassettetransporter, ATPase</fullName>
    </submittedName>
</protein>
<dbReference type="InterPro" id="IPR027417">
    <property type="entry name" value="P-loop_NTPase"/>
</dbReference>
<dbReference type="RefSeq" id="WP_045476406.1">
    <property type="nucleotide sequence ID" value="NZ_DF820485.1"/>
</dbReference>
<evidence type="ECO:0000256" key="3">
    <source>
        <dbReference type="ARBA" id="ARBA00022840"/>
    </source>
</evidence>
<feature type="domain" description="ABC transporter" evidence="4">
    <location>
        <begin position="3"/>
        <end position="233"/>
    </location>
</feature>
<dbReference type="GO" id="GO:0016887">
    <property type="term" value="F:ATP hydrolysis activity"/>
    <property type="evidence" value="ECO:0007669"/>
    <property type="project" value="InterPro"/>
</dbReference>
<sequence>MSLIVKNLFGGYGKETILHDLSFEVAAGELLALVGLNGSGKSTTIKHIIGLLAPKRGNIELNGWTLTQNPLDYKAQIAYIPEQPILYEELTLKEHIEVTIRAYELEPKAAWERAERLLKLFRLDNKLQWFPVHFSKGMRQKVMLVMGFMMNAPLLIIDEPFIGLDVLAVDAVLQLIAERKAAGGSILLTTHVLDHLVDLADRFVYLADGQVRASGLTIDFNDLVPELNQKGVHNEDFNL</sequence>
<proteinExistence type="predicted"/>
<dbReference type="SMART" id="SM00382">
    <property type="entry name" value="AAA"/>
    <property type="match status" value="1"/>
</dbReference>
<dbReference type="PROSITE" id="PS50893">
    <property type="entry name" value="ABC_TRANSPORTER_2"/>
    <property type="match status" value="1"/>
</dbReference>
<dbReference type="eggNOG" id="COG1131">
    <property type="taxonomic scope" value="Bacteria"/>
</dbReference>
<dbReference type="InterPro" id="IPR017871">
    <property type="entry name" value="ABC_transporter-like_CS"/>
</dbReference>
<dbReference type="GO" id="GO:0005524">
    <property type="term" value="F:ATP binding"/>
    <property type="evidence" value="ECO:0007669"/>
    <property type="project" value="UniProtKB-KW"/>
</dbReference>
<dbReference type="CDD" id="cd03230">
    <property type="entry name" value="ABC_DR_subfamily_A"/>
    <property type="match status" value="1"/>
</dbReference>
<dbReference type="InterPro" id="IPR051782">
    <property type="entry name" value="ABC_Transporter_VariousFunc"/>
</dbReference>
<dbReference type="PROSITE" id="PS00211">
    <property type="entry name" value="ABC_TRANSPORTER_1"/>
    <property type="match status" value="1"/>
</dbReference>
<evidence type="ECO:0000259" key="4">
    <source>
        <dbReference type="PROSITE" id="PS50893"/>
    </source>
</evidence>
<keyword evidence="6" id="KW-1185">Reference proteome</keyword>
<accession>A0A069CSV1</accession>
<evidence type="ECO:0000313" key="5">
    <source>
        <dbReference type="EMBL" id="GAK30288.1"/>
    </source>
</evidence>
<dbReference type="OrthoDB" id="9804819at2"/>
<dbReference type="Gene3D" id="3.40.50.300">
    <property type="entry name" value="P-loop containing nucleotide triphosphate hydrolases"/>
    <property type="match status" value="1"/>
</dbReference>
<keyword evidence="2" id="KW-0547">Nucleotide-binding</keyword>
<dbReference type="Pfam" id="PF00005">
    <property type="entry name" value="ABC_tran"/>
    <property type="match status" value="1"/>
</dbReference>
<dbReference type="STRING" id="1329250.WOSG25_020850"/>
<dbReference type="PANTHER" id="PTHR42939:SF5">
    <property type="entry name" value="ABC-TYPE TRANSPORTER ATP-BINDING PROTEIN ECSA"/>
    <property type="match status" value="1"/>
</dbReference>
<reference evidence="6" key="1">
    <citation type="journal article" date="2014" name="Genome Announc.">
        <title>Draft genome sequence of Weissella oryzae SG25T, isolated from fermented rice grains.</title>
        <authorList>
            <person name="Tanizawa Y."/>
            <person name="Fujisawa T."/>
            <person name="Mochizuki T."/>
            <person name="Kaminuma E."/>
            <person name="Suzuki Y."/>
            <person name="Nakamura Y."/>
            <person name="Tohno M."/>
        </authorList>
    </citation>
    <scope>NUCLEOTIDE SEQUENCE [LARGE SCALE GENOMIC DNA]</scope>
    <source>
        <strain evidence="6">DSM 25784 / JCM 18191 / LMG 30913 / SG25</strain>
    </source>
</reference>
<dbReference type="Proteomes" id="UP000030643">
    <property type="component" value="Unassembled WGS sequence"/>
</dbReference>
<evidence type="ECO:0000256" key="1">
    <source>
        <dbReference type="ARBA" id="ARBA00022448"/>
    </source>
</evidence>
<dbReference type="PANTHER" id="PTHR42939">
    <property type="entry name" value="ABC TRANSPORTER ATP-BINDING PROTEIN ALBC-RELATED"/>
    <property type="match status" value="1"/>
</dbReference>
<organism evidence="5 6">
    <name type="scientific">Weissella oryzae (strain DSM 25784 / JCM 18191 / LMG 30913 / SG25)</name>
    <dbReference type="NCBI Taxonomy" id="1329250"/>
    <lineage>
        <taxon>Bacteria</taxon>
        <taxon>Bacillati</taxon>
        <taxon>Bacillota</taxon>
        <taxon>Bacilli</taxon>
        <taxon>Lactobacillales</taxon>
        <taxon>Lactobacillaceae</taxon>
        <taxon>Weissella</taxon>
    </lineage>
</organism>
<evidence type="ECO:0000256" key="2">
    <source>
        <dbReference type="ARBA" id="ARBA00022741"/>
    </source>
</evidence>
<gene>
    <name evidence="5" type="ORF">WOSG25_020850</name>
</gene>
<keyword evidence="1" id="KW-0813">Transport</keyword>
<dbReference type="InterPro" id="IPR003593">
    <property type="entry name" value="AAA+_ATPase"/>
</dbReference>